<name>A0A927HF51_9RHOB</name>
<evidence type="ECO:0000313" key="4">
    <source>
        <dbReference type="Proteomes" id="UP000635142"/>
    </source>
</evidence>
<gene>
    <name evidence="3" type="primary">xdhC</name>
    <name evidence="3" type="ORF">H9Q16_09005</name>
</gene>
<dbReference type="InterPro" id="IPR003777">
    <property type="entry name" value="XdhC_CoxI"/>
</dbReference>
<dbReference type="RefSeq" id="WP_191074971.1">
    <property type="nucleotide sequence ID" value="NZ_JACTAG010000001.1"/>
</dbReference>
<dbReference type="InterPro" id="IPR014308">
    <property type="entry name" value="Xanthine_DH_XdhC"/>
</dbReference>
<feature type="domain" description="XdhC- CoxI" evidence="1">
    <location>
        <begin position="4"/>
        <end position="58"/>
    </location>
</feature>
<dbReference type="NCBIfam" id="TIGR02964">
    <property type="entry name" value="xanthine_xdhC"/>
    <property type="match status" value="1"/>
</dbReference>
<dbReference type="Gene3D" id="3.40.50.720">
    <property type="entry name" value="NAD(P)-binding Rossmann-like Domain"/>
    <property type="match status" value="1"/>
</dbReference>
<comment type="caution">
    <text evidence="3">The sequence shown here is derived from an EMBL/GenBank/DDBJ whole genome shotgun (WGS) entry which is preliminary data.</text>
</comment>
<reference evidence="3" key="1">
    <citation type="submission" date="2020-08" db="EMBL/GenBank/DDBJ databases">
        <title>Sulfitobacter aestuariivivens sp. nov., isolated from a tidal flat.</title>
        <authorList>
            <person name="Park S."/>
            <person name="Yoon J.-H."/>
        </authorList>
    </citation>
    <scope>NUCLEOTIDE SEQUENCE</scope>
    <source>
        <strain evidence="3">TSTF-M16</strain>
    </source>
</reference>
<accession>A0A927HF51</accession>
<protein>
    <submittedName>
        <fullName evidence="3">Xanthine dehydrogenase accessory protein XdhC</fullName>
    </submittedName>
</protein>
<evidence type="ECO:0000259" key="2">
    <source>
        <dbReference type="Pfam" id="PF13478"/>
    </source>
</evidence>
<dbReference type="InterPro" id="IPR052698">
    <property type="entry name" value="MoCofactor_Util/Proc"/>
</dbReference>
<dbReference type="Pfam" id="PF02625">
    <property type="entry name" value="XdhC_CoxI"/>
    <property type="match status" value="1"/>
</dbReference>
<organism evidence="3 4">
    <name type="scientific">Sulfitobacter aestuariivivens</name>
    <dbReference type="NCBI Taxonomy" id="2766981"/>
    <lineage>
        <taxon>Bacteria</taxon>
        <taxon>Pseudomonadati</taxon>
        <taxon>Pseudomonadota</taxon>
        <taxon>Alphaproteobacteria</taxon>
        <taxon>Rhodobacterales</taxon>
        <taxon>Roseobacteraceae</taxon>
        <taxon>Sulfitobacter</taxon>
    </lineage>
</organism>
<dbReference type="EMBL" id="JACTAG010000001">
    <property type="protein sequence ID" value="MBD3664058.1"/>
    <property type="molecule type" value="Genomic_DNA"/>
</dbReference>
<dbReference type="Pfam" id="PF13478">
    <property type="entry name" value="XdhC_C"/>
    <property type="match status" value="1"/>
</dbReference>
<sequence length="253" mass="26950">MSVIYVQILETKGSAPRDAGTVMEVRTERTDGTIGGGALEHQAIATARTLMREKRDTLTQTIPLGPGLGQCCGGSVRLLFTRQPRIAEPDPSFRIDGPSPDSPVPLWLWGAGHVGRAVVDAAPARSFDVVWVDDARERFPPKIPDHVTALPAHDMALLAARCPRGAHHLIFTYAHDIDLALCAALLRRQAASIGLIGSATKWARFFKRLTAMGLDPAPITCPIGDKALGKTPAAIAHGTVTALLANVARKVPA</sequence>
<dbReference type="Proteomes" id="UP000635142">
    <property type="component" value="Unassembled WGS sequence"/>
</dbReference>
<evidence type="ECO:0000259" key="1">
    <source>
        <dbReference type="Pfam" id="PF02625"/>
    </source>
</evidence>
<dbReference type="PANTHER" id="PTHR30388">
    <property type="entry name" value="ALDEHYDE OXIDOREDUCTASE MOLYBDENUM COFACTOR ASSEMBLY PROTEIN"/>
    <property type="match status" value="1"/>
</dbReference>
<dbReference type="PANTHER" id="PTHR30388:SF6">
    <property type="entry name" value="XANTHINE DEHYDROGENASE SUBUNIT A-RELATED"/>
    <property type="match status" value="1"/>
</dbReference>
<keyword evidence="4" id="KW-1185">Reference proteome</keyword>
<dbReference type="AlphaFoldDB" id="A0A927HF51"/>
<proteinExistence type="predicted"/>
<dbReference type="InterPro" id="IPR027051">
    <property type="entry name" value="XdhC_Rossmann_dom"/>
</dbReference>
<feature type="domain" description="XdhC Rossmann" evidence="2">
    <location>
        <begin position="106"/>
        <end position="238"/>
    </location>
</feature>
<evidence type="ECO:0000313" key="3">
    <source>
        <dbReference type="EMBL" id="MBD3664058.1"/>
    </source>
</evidence>